<dbReference type="Pfam" id="PF07714">
    <property type="entry name" value="PK_Tyr_Ser-Thr"/>
    <property type="match status" value="1"/>
</dbReference>
<dbReference type="PROSITE" id="PS50011">
    <property type="entry name" value="PROTEIN_KINASE_DOM"/>
    <property type="match status" value="1"/>
</dbReference>
<dbReference type="GO" id="GO:0005524">
    <property type="term" value="F:ATP binding"/>
    <property type="evidence" value="ECO:0007669"/>
    <property type="project" value="InterPro"/>
</dbReference>
<keyword evidence="3" id="KW-1185">Reference proteome</keyword>
<gene>
    <name evidence="2" type="ORF">LUZ62_018930</name>
</gene>
<dbReference type="SUPFAM" id="SSF56112">
    <property type="entry name" value="Protein kinase-like (PK-like)"/>
    <property type="match status" value="1"/>
</dbReference>
<dbReference type="InterPro" id="IPR000719">
    <property type="entry name" value="Prot_kinase_dom"/>
</dbReference>
<evidence type="ECO:0000313" key="2">
    <source>
        <dbReference type="EMBL" id="KAJ4806364.1"/>
    </source>
</evidence>
<dbReference type="EMBL" id="JAMFTS010000001">
    <property type="protein sequence ID" value="KAJ4806364.1"/>
    <property type="molecule type" value="Genomic_DNA"/>
</dbReference>
<comment type="caution">
    <text evidence="2">The sequence shown here is derived from an EMBL/GenBank/DDBJ whole genome shotgun (WGS) entry which is preliminary data.</text>
</comment>
<dbReference type="GO" id="GO:0004672">
    <property type="term" value="F:protein kinase activity"/>
    <property type="evidence" value="ECO:0007669"/>
    <property type="project" value="InterPro"/>
</dbReference>
<evidence type="ECO:0000313" key="3">
    <source>
        <dbReference type="Proteomes" id="UP001140206"/>
    </source>
</evidence>
<protein>
    <submittedName>
        <fullName evidence="2">S-locus lectin protein kinase family protein</fullName>
    </submittedName>
</protein>
<organism evidence="2 3">
    <name type="scientific">Rhynchospora pubera</name>
    <dbReference type="NCBI Taxonomy" id="906938"/>
    <lineage>
        <taxon>Eukaryota</taxon>
        <taxon>Viridiplantae</taxon>
        <taxon>Streptophyta</taxon>
        <taxon>Embryophyta</taxon>
        <taxon>Tracheophyta</taxon>
        <taxon>Spermatophyta</taxon>
        <taxon>Magnoliopsida</taxon>
        <taxon>Liliopsida</taxon>
        <taxon>Poales</taxon>
        <taxon>Cyperaceae</taxon>
        <taxon>Cyperoideae</taxon>
        <taxon>Rhynchosporeae</taxon>
        <taxon>Rhynchospora</taxon>
    </lineage>
</organism>
<name>A0AAV8GPW7_9POAL</name>
<sequence length="292" mass="34133">MTPEIKMTNEQLSPVKGRIHYTAYRGVLDRQDVIVEEYFFYGCLPHLVVQTGPSEWINIFTLFSFTEKYGGILLPSMRHRNIVDILGYCTEKPEKIFVVFKCPRNGNLRNYLFRSNHNKEWSIHERIIEGIADGISYLHYGFQHEYLIHGDLNLSSIWLDDCWNAQISNFSYTRILDMNGTCTAVASLLQRWEYLQLWIILLQILIDKKGGGFSAYPSSLLEVWNKWKRDKMLELLDPEIQNCCPDKALRYFQIALLCIQAEPDKRPDAKEVVTMLSRLDDLPIPTPPDFRF</sequence>
<accession>A0AAV8GPW7</accession>
<dbReference type="AlphaFoldDB" id="A0AAV8GPW7"/>
<feature type="domain" description="Protein kinase" evidence="1">
    <location>
        <begin position="1"/>
        <end position="279"/>
    </location>
</feature>
<evidence type="ECO:0000259" key="1">
    <source>
        <dbReference type="PROSITE" id="PS50011"/>
    </source>
</evidence>
<reference evidence="2" key="1">
    <citation type="submission" date="2022-08" db="EMBL/GenBank/DDBJ databases">
        <authorList>
            <person name="Marques A."/>
        </authorList>
    </citation>
    <scope>NUCLEOTIDE SEQUENCE</scope>
    <source>
        <strain evidence="2">RhyPub2mFocal</strain>
        <tissue evidence="2">Leaves</tissue>
    </source>
</reference>
<dbReference type="Gene3D" id="1.10.510.10">
    <property type="entry name" value="Transferase(Phosphotransferase) domain 1"/>
    <property type="match status" value="2"/>
</dbReference>
<dbReference type="PANTHER" id="PTHR27006">
    <property type="entry name" value="PROMASTIGOTE SURFACE ANTIGEN PROTEIN PSA"/>
    <property type="match status" value="1"/>
</dbReference>
<dbReference type="InterPro" id="IPR011009">
    <property type="entry name" value="Kinase-like_dom_sf"/>
</dbReference>
<dbReference type="PANTHER" id="PTHR27006:SF606">
    <property type="entry name" value="INTERLEUKIN-1 RECEPTOR-ASSOCIATED KINASE 4"/>
    <property type="match status" value="1"/>
</dbReference>
<keyword evidence="2" id="KW-0808">Transferase</keyword>
<keyword evidence="2" id="KW-0418">Kinase</keyword>
<dbReference type="Proteomes" id="UP001140206">
    <property type="component" value="Chromosome 1"/>
</dbReference>
<proteinExistence type="predicted"/>
<dbReference type="InterPro" id="IPR001245">
    <property type="entry name" value="Ser-Thr/Tyr_kinase_cat_dom"/>
</dbReference>